<evidence type="ECO:0000256" key="1">
    <source>
        <dbReference type="SAM" id="MobiDB-lite"/>
    </source>
</evidence>
<sequence length="46" mass="5379">MAPFMLASTGMRLRLTDAARTTKKKKEKKKINRRIQANKIRNDQYG</sequence>
<dbReference type="AlphaFoldDB" id="A0A0L0NXH0"/>
<dbReference type="EMBL" id="LGST01000031">
    <property type="protein sequence ID" value="KND98699.1"/>
    <property type="molecule type" value="Genomic_DNA"/>
</dbReference>
<dbReference type="Proteomes" id="UP000037122">
    <property type="component" value="Unassembled WGS sequence"/>
</dbReference>
<protein>
    <submittedName>
        <fullName evidence="2">Uncharacterized protein</fullName>
    </submittedName>
</protein>
<accession>A0A0L0NXH0</accession>
<dbReference type="VEuPathDB" id="FungiDB:QG37_04604"/>
<proteinExistence type="predicted"/>
<evidence type="ECO:0000313" key="3">
    <source>
        <dbReference type="Proteomes" id="UP000037122"/>
    </source>
</evidence>
<name>A0A0L0NXH0_CANAR</name>
<comment type="caution">
    <text evidence="2">The sequence shown here is derived from an EMBL/GenBank/DDBJ whole genome shotgun (WGS) entry which is preliminary data.</text>
</comment>
<feature type="compositionally biased region" description="Basic residues" evidence="1">
    <location>
        <begin position="21"/>
        <end position="33"/>
    </location>
</feature>
<reference evidence="3" key="1">
    <citation type="journal article" date="2015" name="BMC Genomics">
        <title>Draft genome of a commonly misdiagnosed multidrug resistant pathogen Candida auris.</title>
        <authorList>
            <person name="Chatterjee S."/>
            <person name="Alampalli S.V."/>
            <person name="Nageshan R.K."/>
            <person name="Chettiar S.T."/>
            <person name="Joshi S."/>
            <person name="Tatu U.S."/>
        </authorList>
    </citation>
    <scope>NUCLEOTIDE SEQUENCE [LARGE SCALE GENOMIC DNA]</scope>
    <source>
        <strain evidence="3">6684</strain>
    </source>
</reference>
<evidence type="ECO:0000313" key="2">
    <source>
        <dbReference type="EMBL" id="KND98699.1"/>
    </source>
</evidence>
<gene>
    <name evidence="2" type="ORF">QG37_04604</name>
</gene>
<feature type="region of interest" description="Disordered" evidence="1">
    <location>
        <begin position="19"/>
        <end position="46"/>
    </location>
</feature>
<organism evidence="2 3">
    <name type="scientific">Candidozyma auris</name>
    <name type="common">Yeast</name>
    <name type="synonym">Candida auris</name>
    <dbReference type="NCBI Taxonomy" id="498019"/>
    <lineage>
        <taxon>Eukaryota</taxon>
        <taxon>Fungi</taxon>
        <taxon>Dikarya</taxon>
        <taxon>Ascomycota</taxon>
        <taxon>Saccharomycotina</taxon>
        <taxon>Pichiomycetes</taxon>
        <taxon>Metschnikowiaceae</taxon>
        <taxon>Candidozyma</taxon>
    </lineage>
</organism>